<evidence type="ECO:0000259" key="1">
    <source>
        <dbReference type="PROSITE" id="PS51186"/>
    </source>
</evidence>
<dbReference type="Proteomes" id="UP000013378">
    <property type="component" value="Unassembled WGS sequence"/>
</dbReference>
<dbReference type="RefSeq" id="WP_006317239.1">
    <property type="nucleotide sequence ID" value="NZ_ARZA01000275.1"/>
</dbReference>
<evidence type="ECO:0000313" key="3">
    <source>
        <dbReference type="Proteomes" id="UP000013378"/>
    </source>
</evidence>
<comment type="caution">
    <text evidence="2">The sequence shown here is derived from an EMBL/GenBank/DDBJ whole genome shotgun (WGS) entry which is preliminary data.</text>
</comment>
<dbReference type="InterPro" id="IPR013653">
    <property type="entry name" value="GCN5-like_dom"/>
</dbReference>
<dbReference type="EMBL" id="ARZA01000275">
    <property type="protein sequence ID" value="EOC99413.1"/>
    <property type="molecule type" value="Genomic_DNA"/>
</dbReference>
<dbReference type="InterPro" id="IPR000182">
    <property type="entry name" value="GNAT_dom"/>
</dbReference>
<organism evidence="2 3">
    <name type="scientific">Caldisalinibacter kiritimatiensis</name>
    <dbReference type="NCBI Taxonomy" id="1304284"/>
    <lineage>
        <taxon>Bacteria</taxon>
        <taxon>Bacillati</taxon>
        <taxon>Bacillota</taxon>
        <taxon>Tissierellia</taxon>
        <taxon>Tissierellales</taxon>
        <taxon>Thermohalobacteraceae</taxon>
        <taxon>Caldisalinibacter</taxon>
    </lineage>
</organism>
<dbReference type="PANTHER" id="PTHR20958:SF6">
    <property type="entry name" value="GLYCINE N-ACYLTRANSFERASE-LIKE PROTEIN"/>
    <property type="match status" value="1"/>
</dbReference>
<dbReference type="InterPro" id="IPR053225">
    <property type="entry name" value="Acyl-CoA_N-acyltransferase"/>
</dbReference>
<dbReference type="GO" id="GO:0016747">
    <property type="term" value="F:acyltransferase activity, transferring groups other than amino-acyl groups"/>
    <property type="evidence" value="ECO:0007669"/>
    <property type="project" value="InterPro"/>
</dbReference>
<evidence type="ECO:0000313" key="2">
    <source>
        <dbReference type="EMBL" id="EOC99413.1"/>
    </source>
</evidence>
<dbReference type="Pfam" id="PF08445">
    <property type="entry name" value="FR47"/>
    <property type="match status" value="1"/>
</dbReference>
<protein>
    <recommendedName>
        <fullName evidence="1">N-acetyltransferase domain-containing protein</fullName>
    </recommendedName>
</protein>
<accession>R1CRT5</accession>
<dbReference type="OrthoDB" id="1879183at2"/>
<reference evidence="2 3" key="1">
    <citation type="journal article" date="2015" name="Geomicrobiol. J.">
        <title>Caldisalinibacter kiritimatiensis gen. nov., sp. nov., a moderately thermohalophilic thiosulfate-reducing bacterium from a hypersaline microbial mat.</title>
        <authorList>
            <person name="Ben Hania W."/>
            <person name="Joseph M."/>
            <person name="Fiebig A."/>
            <person name="Bunk B."/>
            <person name="Klenk H.-P."/>
            <person name="Fardeau M.-L."/>
            <person name="Spring S."/>
        </authorList>
    </citation>
    <scope>NUCLEOTIDE SEQUENCE [LARGE SCALE GENOMIC DNA]</scope>
    <source>
        <strain evidence="2 3">L21-TH-D2</strain>
    </source>
</reference>
<proteinExistence type="predicted"/>
<feature type="domain" description="N-acetyltransferase" evidence="1">
    <location>
        <begin position="116"/>
        <end position="244"/>
    </location>
</feature>
<keyword evidence="3" id="KW-1185">Reference proteome</keyword>
<dbReference type="PANTHER" id="PTHR20958">
    <property type="entry name" value="GLYCINE N-ACYLTRANSFERASE-LIKE PROTEIN"/>
    <property type="match status" value="1"/>
</dbReference>
<dbReference type="PROSITE" id="PS51186">
    <property type="entry name" value="GNAT"/>
    <property type="match status" value="1"/>
</dbReference>
<sequence>MKKINNTRAIEKLINYDKIATLNVLGRITHKNKTNIYVDNIENPKGIILQSDYWNTIYSPYDEVAENMIKEMKYDENKGFSGVLKKYYDIIKKYKDIEWEEPCYLYYMDKDALDYTKVKHKVEALRLEHAEIVNEFYTYKSEHSLEYIKGCIKKRPSSAVFDKDGNPISWAVIREDGSMGIMYTREEYRGKGLAASVSIDLAKKVIDNNWTPYVHIVTSNTPSIALAESIGFKRYGEVMWFGIK</sequence>
<name>R1CRT5_9FIRM</name>
<dbReference type="AlphaFoldDB" id="R1CRT5"/>
<dbReference type="STRING" id="1304284.L21TH_2569"/>
<gene>
    <name evidence="2" type="ORF">L21TH_2569</name>
</gene>
<dbReference type="eggNOG" id="COG3393">
    <property type="taxonomic scope" value="Bacteria"/>
</dbReference>
<dbReference type="InterPro" id="IPR016181">
    <property type="entry name" value="Acyl_CoA_acyltransferase"/>
</dbReference>
<dbReference type="SUPFAM" id="SSF55729">
    <property type="entry name" value="Acyl-CoA N-acyltransferases (Nat)"/>
    <property type="match status" value="1"/>
</dbReference>
<dbReference type="Gene3D" id="3.40.630.30">
    <property type="match status" value="1"/>
</dbReference>